<dbReference type="AlphaFoldDB" id="A0A550C506"/>
<comment type="caution">
    <text evidence="2">The sequence shown here is derived from an EMBL/GenBank/DDBJ whole genome shotgun (WGS) entry which is preliminary data.</text>
</comment>
<evidence type="ECO:0000313" key="2">
    <source>
        <dbReference type="EMBL" id="TRM59887.1"/>
    </source>
</evidence>
<evidence type="ECO:0000256" key="1">
    <source>
        <dbReference type="SAM" id="Phobius"/>
    </source>
</evidence>
<dbReference type="EMBL" id="VDMD01000025">
    <property type="protein sequence ID" value="TRM59887.1"/>
    <property type="molecule type" value="Genomic_DNA"/>
</dbReference>
<dbReference type="Proteomes" id="UP000320762">
    <property type="component" value="Unassembled WGS sequence"/>
</dbReference>
<proteinExistence type="predicted"/>
<accession>A0A550C506</accession>
<feature type="transmembrane region" description="Helical" evidence="1">
    <location>
        <begin position="423"/>
        <end position="444"/>
    </location>
</feature>
<protein>
    <submittedName>
        <fullName evidence="2">Uncharacterized protein</fullName>
    </submittedName>
</protein>
<keyword evidence="1" id="KW-0472">Membrane</keyword>
<feature type="transmembrane region" description="Helical" evidence="1">
    <location>
        <begin position="480"/>
        <end position="501"/>
    </location>
</feature>
<evidence type="ECO:0000313" key="3">
    <source>
        <dbReference type="Proteomes" id="UP000320762"/>
    </source>
</evidence>
<gene>
    <name evidence="2" type="ORF">BD626DRAFT_506760</name>
</gene>
<feature type="transmembrane region" description="Helical" evidence="1">
    <location>
        <begin position="199"/>
        <end position="219"/>
    </location>
</feature>
<organism evidence="2 3">
    <name type="scientific">Schizophyllum amplum</name>
    <dbReference type="NCBI Taxonomy" id="97359"/>
    <lineage>
        <taxon>Eukaryota</taxon>
        <taxon>Fungi</taxon>
        <taxon>Dikarya</taxon>
        <taxon>Basidiomycota</taxon>
        <taxon>Agaricomycotina</taxon>
        <taxon>Agaricomycetes</taxon>
        <taxon>Agaricomycetidae</taxon>
        <taxon>Agaricales</taxon>
        <taxon>Schizophyllaceae</taxon>
        <taxon>Schizophyllum</taxon>
    </lineage>
</organism>
<sequence>MGPAASYAGRIRRSSFLVLLYLSKIRSFNASTAADAGVRITDNSGHVLPLSDSVLHDATAISYGTCLSVCGSGPMSFAWDEFSQLFSAWLLPWLALISQLPFGGRHRIDNVVSIMLAVGSPALAGYSLVLTVLNSHWVMRRFHQFKQPRSGHAMHALRCLQQAPLKVLSFDLVNTLVVLRENDSWWDNIVERLDYKHTWSVSAVTNLIWVSIAFMFIVIDAFRNLKSEDYNVRGESVGVVWLWLLPVVVGWLQISPKCDAERIEKAMHDTNTKAYHVVTSDGIINGDAVPTRLYAVSLYDEGRGAVYDDEQCTSPIYNYARVFTWAHAAEAIAMAYQCAEERVGSGESSQLSSHTGSVGHTYSGVACGHSYHAHDSLRAPGVWKRISAASVMGLLLLWSTTGAAFMLSWLTPTQGLGCRAGTYLVYGVVATIVWLFMFISSILVRCEVMPTDVTHSVLSANPRLGLPGLMAISLRRIAKVLAAGNTIWIICGCIFQFSGFYNRCWCNSSVMSWGARAFSVLQTTESDVSYLHSTWAGGVVLSAVSSIFFYLFLNLYLHEPPRGR</sequence>
<feature type="transmembrane region" description="Helical" evidence="1">
    <location>
        <begin position="535"/>
        <end position="557"/>
    </location>
</feature>
<reference evidence="2 3" key="1">
    <citation type="journal article" date="2019" name="New Phytol.">
        <title>Comparative genomics reveals unique wood-decay strategies and fruiting body development in the Schizophyllaceae.</title>
        <authorList>
            <person name="Almasi E."/>
            <person name="Sahu N."/>
            <person name="Krizsan K."/>
            <person name="Balint B."/>
            <person name="Kovacs G.M."/>
            <person name="Kiss B."/>
            <person name="Cseklye J."/>
            <person name="Drula E."/>
            <person name="Henrissat B."/>
            <person name="Nagy I."/>
            <person name="Chovatia M."/>
            <person name="Adam C."/>
            <person name="LaButti K."/>
            <person name="Lipzen A."/>
            <person name="Riley R."/>
            <person name="Grigoriev I.V."/>
            <person name="Nagy L.G."/>
        </authorList>
    </citation>
    <scope>NUCLEOTIDE SEQUENCE [LARGE SCALE GENOMIC DNA]</scope>
    <source>
        <strain evidence="2 3">NL-1724</strain>
    </source>
</reference>
<feature type="transmembrane region" description="Helical" evidence="1">
    <location>
        <begin position="114"/>
        <end position="139"/>
    </location>
</feature>
<name>A0A550C506_9AGAR</name>
<keyword evidence="1" id="KW-0812">Transmembrane</keyword>
<keyword evidence="1" id="KW-1133">Transmembrane helix</keyword>
<feature type="transmembrane region" description="Helical" evidence="1">
    <location>
        <begin position="239"/>
        <end position="255"/>
    </location>
</feature>
<dbReference type="OrthoDB" id="5392263at2759"/>
<keyword evidence="3" id="KW-1185">Reference proteome</keyword>
<feature type="transmembrane region" description="Helical" evidence="1">
    <location>
        <begin position="386"/>
        <end position="411"/>
    </location>
</feature>